<dbReference type="PANTHER" id="PTHR22055">
    <property type="entry name" value="28 KDA HEAT- AND ACID-STABLE PHOSPHOPROTEIN PDGF-ASSOCIATED PROTEIN"/>
    <property type="match status" value="1"/>
</dbReference>
<dbReference type="OrthoDB" id="7867733at2759"/>
<dbReference type="EMBL" id="CH933812">
    <property type="protein sequence ID" value="EDW05860.1"/>
    <property type="molecule type" value="Genomic_DNA"/>
</dbReference>
<name>B4L664_DROMO</name>
<dbReference type="EMBL" id="CH933812">
    <property type="protein sequence ID" value="KRG07061.1"/>
    <property type="molecule type" value="Genomic_DNA"/>
</dbReference>
<keyword evidence="8" id="KW-1185">Reference proteome</keyword>
<gene>
    <name evidence="3" type="primary">Dmoj\GI16311</name>
    <name evidence="3" type="ORF">Dmoj_GI16311</name>
</gene>
<feature type="compositionally biased region" description="Polar residues" evidence="1">
    <location>
        <begin position="150"/>
        <end position="159"/>
    </location>
</feature>
<evidence type="ECO:0000259" key="2">
    <source>
        <dbReference type="Pfam" id="PF10252"/>
    </source>
</evidence>
<evidence type="ECO:0000313" key="3">
    <source>
        <dbReference type="EMBL" id="EDW05860.1"/>
    </source>
</evidence>
<feature type="domain" description="Casein kinase substrate phosphoprotein PP28" evidence="2">
    <location>
        <begin position="108"/>
        <end position="187"/>
    </location>
</feature>
<dbReference type="AlphaFoldDB" id="B4L664"/>
<evidence type="ECO:0000256" key="1">
    <source>
        <dbReference type="SAM" id="MobiDB-lite"/>
    </source>
</evidence>
<dbReference type="Pfam" id="PF10252">
    <property type="entry name" value="PP28"/>
    <property type="match status" value="1"/>
</dbReference>
<reference evidence="3" key="2">
    <citation type="journal article" date="2008" name="Bioinformatics">
        <title>Assembly reconciliation.</title>
        <authorList>
            <person name="Zimin A.V."/>
            <person name="Smith D.R."/>
            <person name="Sutton G."/>
            <person name="Yorke J.A."/>
        </authorList>
    </citation>
    <scope>NUCLEOTIDE SEQUENCE</scope>
    <source>
        <strain evidence="3">TSC#15081-1352.22</strain>
    </source>
</reference>
<evidence type="ECO:0000313" key="6">
    <source>
        <dbReference type="EMBL" id="KRG07062.1"/>
    </source>
</evidence>
<accession>B4L664</accession>
<evidence type="ECO:0000313" key="8">
    <source>
        <dbReference type="Proteomes" id="UP000009192"/>
    </source>
</evidence>
<sequence>MPRGKYPNHKGRSRQFTPVEELQRERELEVCIMSSQLKKLNTSSSSLDSVREGGNNSDRGSEFGNLAGRVNGNSNNSSKSSASGKGRNGTTKGRKLGGAVEGLIEISNPNRPIKKSQKLALLNGDDKGKATNDPLIEKRRRERAREKPRSNSNQKTASEASADLARLAIVRKKREEAAEQRLAAKRESNNPSGDGATPNPSKSDIFIKKKNNKHKSATMAGGTNEFLKKPNTEENISKFLKGGRHGNKLKEGTHKHLKETK</sequence>
<dbReference type="EMBL" id="CH933812">
    <property type="protein sequence ID" value="KRG07062.1"/>
    <property type="molecule type" value="Genomic_DNA"/>
</dbReference>
<feature type="region of interest" description="Disordered" evidence="1">
    <location>
        <begin position="39"/>
        <end position="261"/>
    </location>
</feature>
<evidence type="ECO:0000313" key="7">
    <source>
        <dbReference type="EMBL" id="KRG07063.1"/>
    </source>
</evidence>
<feature type="compositionally biased region" description="Basic and acidic residues" evidence="1">
    <location>
        <begin position="124"/>
        <end position="149"/>
    </location>
</feature>
<dbReference type="InterPro" id="IPR039876">
    <property type="entry name" value="HAP28"/>
</dbReference>
<dbReference type="InterPro" id="IPR019380">
    <property type="entry name" value="Casein_kinase_sb_PP28"/>
</dbReference>
<dbReference type="EMBL" id="CH933812">
    <property type="protein sequence ID" value="KRG07063.1"/>
    <property type="molecule type" value="Genomic_DNA"/>
</dbReference>
<feature type="compositionally biased region" description="Basic and acidic residues" evidence="1">
    <location>
        <begin position="173"/>
        <end position="188"/>
    </location>
</feature>
<organism evidence="3 8">
    <name type="scientific">Drosophila mojavensis</name>
    <name type="common">Fruit fly</name>
    <dbReference type="NCBI Taxonomy" id="7230"/>
    <lineage>
        <taxon>Eukaryota</taxon>
        <taxon>Metazoa</taxon>
        <taxon>Ecdysozoa</taxon>
        <taxon>Arthropoda</taxon>
        <taxon>Hexapoda</taxon>
        <taxon>Insecta</taxon>
        <taxon>Pterygota</taxon>
        <taxon>Neoptera</taxon>
        <taxon>Endopterygota</taxon>
        <taxon>Diptera</taxon>
        <taxon>Brachycera</taxon>
        <taxon>Muscomorpha</taxon>
        <taxon>Ephydroidea</taxon>
        <taxon>Drosophilidae</taxon>
        <taxon>Drosophila</taxon>
    </lineage>
</organism>
<dbReference type="KEGG" id="dmo:Dmoj_GI16311"/>
<feature type="compositionally biased region" description="Basic residues" evidence="1">
    <location>
        <begin position="1"/>
        <end position="13"/>
    </location>
</feature>
<protein>
    <submittedName>
        <fullName evidence="3">Uncharacterized protein, isoform A</fullName>
    </submittedName>
    <submittedName>
        <fullName evidence="4">Uncharacterized protein, isoform B</fullName>
    </submittedName>
    <submittedName>
        <fullName evidence="5">Uncharacterized protein, isoform C</fullName>
    </submittedName>
    <submittedName>
        <fullName evidence="6">Uncharacterized protein, isoform D</fullName>
    </submittedName>
    <submittedName>
        <fullName evidence="7">Uncharacterized protein, isoform E</fullName>
    </submittedName>
</protein>
<reference evidence="3 8" key="1">
    <citation type="journal article" date="2007" name="Nature">
        <title>Evolution of genes and genomes on the Drosophila phylogeny.</title>
        <authorList>
            <consortium name="Drosophila 12 Genomes Consortium"/>
            <person name="Clark A.G."/>
            <person name="Eisen M.B."/>
            <person name="Smith D.R."/>
            <person name="Bergman C.M."/>
            <person name="Oliver B."/>
            <person name="Markow T.A."/>
            <person name="Kaufman T.C."/>
            <person name="Kellis M."/>
            <person name="Gelbart W."/>
            <person name="Iyer V.N."/>
            <person name="Pollard D.A."/>
            <person name="Sackton T.B."/>
            <person name="Larracuente A.M."/>
            <person name="Singh N.D."/>
            <person name="Abad J.P."/>
            <person name="Abt D.N."/>
            <person name="Adryan B."/>
            <person name="Aguade M."/>
            <person name="Akashi H."/>
            <person name="Anderson W.W."/>
            <person name="Aquadro C.F."/>
            <person name="Ardell D.H."/>
            <person name="Arguello R."/>
            <person name="Artieri C.G."/>
            <person name="Barbash D.A."/>
            <person name="Barker D."/>
            <person name="Barsanti P."/>
            <person name="Batterham P."/>
            <person name="Batzoglou S."/>
            <person name="Begun D."/>
            <person name="Bhutkar A."/>
            <person name="Blanco E."/>
            <person name="Bosak S.A."/>
            <person name="Bradley R.K."/>
            <person name="Brand A.D."/>
            <person name="Brent M.R."/>
            <person name="Brooks A.N."/>
            <person name="Brown R.H."/>
            <person name="Butlin R.K."/>
            <person name="Caggese C."/>
            <person name="Calvi B.R."/>
            <person name="Bernardo de Carvalho A."/>
            <person name="Caspi A."/>
            <person name="Castrezana S."/>
            <person name="Celniker S.E."/>
            <person name="Chang J.L."/>
            <person name="Chapple C."/>
            <person name="Chatterji S."/>
            <person name="Chinwalla A."/>
            <person name="Civetta A."/>
            <person name="Clifton S.W."/>
            <person name="Comeron J.M."/>
            <person name="Costello J.C."/>
            <person name="Coyne J.A."/>
            <person name="Daub J."/>
            <person name="David R.G."/>
            <person name="Delcher A.L."/>
            <person name="Delehaunty K."/>
            <person name="Do C.B."/>
            <person name="Ebling H."/>
            <person name="Edwards K."/>
            <person name="Eickbush T."/>
            <person name="Evans J.D."/>
            <person name="Filipski A."/>
            <person name="Findeiss S."/>
            <person name="Freyhult E."/>
            <person name="Fulton L."/>
            <person name="Fulton R."/>
            <person name="Garcia A.C."/>
            <person name="Gardiner A."/>
            <person name="Garfield D.A."/>
            <person name="Garvin B.E."/>
            <person name="Gibson G."/>
            <person name="Gilbert D."/>
            <person name="Gnerre S."/>
            <person name="Godfrey J."/>
            <person name="Good R."/>
            <person name="Gotea V."/>
            <person name="Gravely B."/>
            <person name="Greenberg A.J."/>
            <person name="Griffiths-Jones S."/>
            <person name="Gross S."/>
            <person name="Guigo R."/>
            <person name="Gustafson E.A."/>
            <person name="Haerty W."/>
            <person name="Hahn M.W."/>
            <person name="Halligan D.L."/>
            <person name="Halpern A.L."/>
            <person name="Halter G.M."/>
            <person name="Han M.V."/>
            <person name="Heger A."/>
            <person name="Hillier L."/>
            <person name="Hinrichs A.S."/>
            <person name="Holmes I."/>
            <person name="Hoskins R.A."/>
            <person name="Hubisz M.J."/>
            <person name="Hultmark D."/>
            <person name="Huntley M.A."/>
            <person name="Jaffe D.B."/>
            <person name="Jagadeeshan S."/>
            <person name="Jeck W.R."/>
            <person name="Johnson J."/>
            <person name="Jones C.D."/>
            <person name="Jordan W.C."/>
            <person name="Karpen G.H."/>
            <person name="Kataoka E."/>
            <person name="Keightley P.D."/>
            <person name="Kheradpour P."/>
            <person name="Kirkness E.F."/>
            <person name="Koerich L.B."/>
            <person name="Kristiansen K."/>
            <person name="Kudrna D."/>
            <person name="Kulathinal R.J."/>
            <person name="Kumar S."/>
            <person name="Kwok R."/>
            <person name="Lander E."/>
            <person name="Langley C.H."/>
            <person name="Lapoint R."/>
            <person name="Lazzaro B.P."/>
            <person name="Lee S.J."/>
            <person name="Levesque L."/>
            <person name="Li R."/>
            <person name="Lin C.F."/>
            <person name="Lin M.F."/>
            <person name="Lindblad-Toh K."/>
            <person name="Llopart A."/>
            <person name="Long M."/>
            <person name="Low L."/>
            <person name="Lozovsky E."/>
            <person name="Lu J."/>
            <person name="Luo M."/>
            <person name="Machado C.A."/>
            <person name="Makalowski W."/>
            <person name="Marzo M."/>
            <person name="Matsuda M."/>
            <person name="Matzkin L."/>
            <person name="McAllister B."/>
            <person name="McBride C.S."/>
            <person name="McKernan B."/>
            <person name="McKernan K."/>
            <person name="Mendez-Lago M."/>
            <person name="Minx P."/>
            <person name="Mollenhauer M.U."/>
            <person name="Montooth K."/>
            <person name="Mount S.M."/>
            <person name="Mu X."/>
            <person name="Myers E."/>
            <person name="Negre B."/>
            <person name="Newfeld S."/>
            <person name="Nielsen R."/>
            <person name="Noor M.A."/>
            <person name="O'Grady P."/>
            <person name="Pachter L."/>
            <person name="Papaceit M."/>
            <person name="Parisi M.J."/>
            <person name="Parisi M."/>
            <person name="Parts L."/>
            <person name="Pedersen J.S."/>
            <person name="Pesole G."/>
            <person name="Phillippy A.M."/>
            <person name="Ponting C.P."/>
            <person name="Pop M."/>
            <person name="Porcelli D."/>
            <person name="Powell J.R."/>
            <person name="Prohaska S."/>
            <person name="Pruitt K."/>
            <person name="Puig M."/>
            <person name="Quesneville H."/>
            <person name="Ram K.R."/>
            <person name="Rand D."/>
            <person name="Rasmussen M.D."/>
            <person name="Reed L.K."/>
            <person name="Reenan R."/>
            <person name="Reily A."/>
            <person name="Remington K.A."/>
            <person name="Rieger T.T."/>
            <person name="Ritchie M.G."/>
            <person name="Robin C."/>
            <person name="Rogers Y.H."/>
            <person name="Rohde C."/>
            <person name="Rozas J."/>
            <person name="Rubenfield M.J."/>
            <person name="Ruiz A."/>
            <person name="Russo S."/>
            <person name="Salzberg S.L."/>
            <person name="Sanchez-Gracia A."/>
            <person name="Saranga D.J."/>
            <person name="Sato H."/>
            <person name="Schaeffer S.W."/>
            <person name="Schatz M.C."/>
            <person name="Schlenke T."/>
            <person name="Schwartz R."/>
            <person name="Segarra C."/>
            <person name="Singh R.S."/>
            <person name="Sirot L."/>
            <person name="Sirota M."/>
            <person name="Sisneros N.B."/>
            <person name="Smith C.D."/>
            <person name="Smith T.F."/>
            <person name="Spieth J."/>
            <person name="Stage D.E."/>
            <person name="Stark A."/>
            <person name="Stephan W."/>
            <person name="Strausberg R.L."/>
            <person name="Strempel S."/>
            <person name="Sturgill D."/>
            <person name="Sutton G."/>
            <person name="Sutton G.G."/>
            <person name="Tao W."/>
            <person name="Teichmann S."/>
            <person name="Tobari Y.N."/>
            <person name="Tomimura Y."/>
            <person name="Tsolas J.M."/>
            <person name="Valente V.L."/>
            <person name="Venter E."/>
            <person name="Venter J.C."/>
            <person name="Vicario S."/>
            <person name="Vieira F.G."/>
            <person name="Vilella A.J."/>
            <person name="Villasante A."/>
            <person name="Walenz B."/>
            <person name="Wang J."/>
            <person name="Wasserman M."/>
            <person name="Watts T."/>
            <person name="Wilson D."/>
            <person name="Wilson R.K."/>
            <person name="Wing R.A."/>
            <person name="Wolfner M.F."/>
            <person name="Wong A."/>
            <person name="Wong G.K."/>
            <person name="Wu C.I."/>
            <person name="Wu G."/>
            <person name="Yamamoto D."/>
            <person name="Yang H.P."/>
            <person name="Yang S.P."/>
            <person name="Yorke J.A."/>
            <person name="Yoshida K."/>
            <person name="Zdobnov E."/>
            <person name="Zhang P."/>
            <person name="Zhang Y."/>
            <person name="Zimin A.V."/>
            <person name="Baldwin J."/>
            <person name="Abdouelleil A."/>
            <person name="Abdulkadir J."/>
            <person name="Abebe A."/>
            <person name="Abera B."/>
            <person name="Abreu J."/>
            <person name="Acer S.C."/>
            <person name="Aftuck L."/>
            <person name="Alexander A."/>
            <person name="An P."/>
            <person name="Anderson E."/>
            <person name="Anderson S."/>
            <person name="Arachi H."/>
            <person name="Azer M."/>
            <person name="Bachantsang P."/>
            <person name="Barry A."/>
            <person name="Bayul T."/>
            <person name="Berlin A."/>
            <person name="Bessette D."/>
            <person name="Bloom T."/>
            <person name="Blye J."/>
            <person name="Boguslavskiy L."/>
            <person name="Bonnet C."/>
            <person name="Boukhgalter B."/>
            <person name="Bourzgui I."/>
            <person name="Brown A."/>
            <person name="Cahill P."/>
            <person name="Channer S."/>
            <person name="Cheshatsang Y."/>
            <person name="Chuda L."/>
            <person name="Citroen M."/>
            <person name="Collymore A."/>
            <person name="Cooke P."/>
            <person name="Costello M."/>
            <person name="D'Aco K."/>
            <person name="Daza R."/>
            <person name="De Haan G."/>
            <person name="DeGray S."/>
            <person name="DeMaso C."/>
            <person name="Dhargay N."/>
            <person name="Dooley K."/>
            <person name="Dooley E."/>
            <person name="Doricent M."/>
            <person name="Dorje P."/>
            <person name="Dorjee K."/>
            <person name="Dupes A."/>
            <person name="Elong R."/>
            <person name="Falk J."/>
            <person name="Farina A."/>
            <person name="Faro S."/>
            <person name="Ferguson D."/>
            <person name="Fisher S."/>
            <person name="Foley C.D."/>
            <person name="Franke A."/>
            <person name="Friedrich D."/>
            <person name="Gadbois L."/>
            <person name="Gearin G."/>
            <person name="Gearin C.R."/>
            <person name="Giannoukos G."/>
            <person name="Goode T."/>
            <person name="Graham J."/>
            <person name="Grandbois E."/>
            <person name="Grewal S."/>
            <person name="Gyaltsen K."/>
            <person name="Hafez N."/>
            <person name="Hagos B."/>
            <person name="Hall J."/>
            <person name="Henson C."/>
            <person name="Hollinger A."/>
            <person name="Honan T."/>
            <person name="Huard M.D."/>
            <person name="Hughes L."/>
            <person name="Hurhula B."/>
            <person name="Husby M.E."/>
            <person name="Kamat A."/>
            <person name="Kanga B."/>
            <person name="Kashin S."/>
            <person name="Khazanovich D."/>
            <person name="Kisner P."/>
            <person name="Lance K."/>
            <person name="Lara M."/>
            <person name="Lee W."/>
            <person name="Lennon N."/>
            <person name="Letendre F."/>
            <person name="LeVine R."/>
            <person name="Lipovsky A."/>
            <person name="Liu X."/>
            <person name="Liu J."/>
            <person name="Liu S."/>
            <person name="Lokyitsang T."/>
            <person name="Lokyitsang Y."/>
            <person name="Lubonja R."/>
            <person name="Lui A."/>
            <person name="MacDonald P."/>
            <person name="Magnisalis V."/>
            <person name="Maru K."/>
            <person name="Matthews C."/>
            <person name="McCusker W."/>
            <person name="McDonough S."/>
            <person name="Mehta T."/>
            <person name="Meldrim J."/>
            <person name="Meneus L."/>
            <person name="Mihai O."/>
            <person name="Mihalev A."/>
            <person name="Mihova T."/>
            <person name="Mittelman R."/>
            <person name="Mlenga V."/>
            <person name="Montmayeur A."/>
            <person name="Mulrain L."/>
            <person name="Navidi A."/>
            <person name="Naylor J."/>
            <person name="Negash T."/>
            <person name="Nguyen T."/>
            <person name="Nguyen N."/>
            <person name="Nicol R."/>
            <person name="Norbu C."/>
            <person name="Norbu N."/>
            <person name="Novod N."/>
            <person name="O'Neill B."/>
            <person name="Osman S."/>
            <person name="Markiewicz E."/>
            <person name="Oyono O.L."/>
            <person name="Patti C."/>
            <person name="Phunkhang P."/>
            <person name="Pierre F."/>
            <person name="Priest M."/>
            <person name="Raghuraman S."/>
            <person name="Rege F."/>
            <person name="Reyes R."/>
            <person name="Rise C."/>
            <person name="Rogov P."/>
            <person name="Ross K."/>
            <person name="Ryan E."/>
            <person name="Settipalli S."/>
            <person name="Shea T."/>
            <person name="Sherpa N."/>
            <person name="Shi L."/>
            <person name="Shih D."/>
            <person name="Sparrow T."/>
            <person name="Spaulding J."/>
            <person name="Stalker J."/>
            <person name="Stange-Thomann N."/>
            <person name="Stavropoulos S."/>
            <person name="Stone C."/>
            <person name="Strader C."/>
            <person name="Tesfaye S."/>
            <person name="Thomson T."/>
            <person name="Thoulutsang Y."/>
            <person name="Thoulutsang D."/>
            <person name="Topham K."/>
            <person name="Topping I."/>
            <person name="Tsamla T."/>
            <person name="Vassiliev H."/>
            <person name="Vo A."/>
            <person name="Wangchuk T."/>
            <person name="Wangdi T."/>
            <person name="Weiand M."/>
            <person name="Wilkinson J."/>
            <person name="Wilson A."/>
            <person name="Yadav S."/>
            <person name="Young G."/>
            <person name="Yu Q."/>
            <person name="Zembek L."/>
            <person name="Zhong D."/>
            <person name="Zimmer A."/>
            <person name="Zwirko Z."/>
            <person name="Jaffe D.B."/>
            <person name="Alvarez P."/>
            <person name="Brockman W."/>
            <person name="Butler J."/>
            <person name="Chin C."/>
            <person name="Gnerre S."/>
            <person name="Grabherr M."/>
            <person name="Kleber M."/>
            <person name="Mauceli E."/>
            <person name="MacCallum I."/>
        </authorList>
    </citation>
    <scope>NUCLEOTIDE SEQUENCE [LARGE SCALE GENOMIC DNA]</scope>
    <source>
        <strain evidence="3">TSC#15081-1352.22</strain>
        <strain evidence="8">Tucson 15081-1352.22</strain>
    </source>
</reference>
<feature type="region of interest" description="Disordered" evidence="1">
    <location>
        <begin position="1"/>
        <end position="23"/>
    </location>
</feature>
<dbReference type="Proteomes" id="UP000009192">
    <property type="component" value="Unassembled WGS sequence"/>
</dbReference>
<dbReference type="InParanoid" id="B4L664"/>
<reference evidence="3" key="3">
    <citation type="submission" date="2015-11" db="EMBL/GenBank/DDBJ databases">
        <authorList>
            <consortium name="FlyBase"/>
        </authorList>
    </citation>
    <scope>NUCLEOTIDE SEQUENCE</scope>
    <source>
        <strain evidence="3">TSC#15081-1352.22</strain>
    </source>
</reference>
<dbReference type="HOGENOM" id="CLU_1066602_0_0_1"/>
<proteinExistence type="predicted"/>
<feature type="compositionally biased region" description="Polar residues" evidence="1">
    <location>
        <begin position="39"/>
        <end position="58"/>
    </location>
</feature>
<evidence type="ECO:0000313" key="5">
    <source>
        <dbReference type="EMBL" id="KRG07061.1"/>
    </source>
</evidence>
<feature type="compositionally biased region" description="Basic and acidic residues" evidence="1">
    <location>
        <begin position="248"/>
        <end position="261"/>
    </location>
</feature>
<dbReference type="eggNOG" id="KOG3375">
    <property type="taxonomic scope" value="Eukaryota"/>
</dbReference>
<feature type="compositionally biased region" description="Basic and acidic residues" evidence="1">
    <location>
        <begin position="226"/>
        <end position="236"/>
    </location>
</feature>
<dbReference type="EMBL" id="CH933812">
    <property type="protein sequence ID" value="KRG07060.1"/>
    <property type="molecule type" value="Genomic_DNA"/>
</dbReference>
<evidence type="ECO:0000313" key="4">
    <source>
        <dbReference type="EMBL" id="KRG07060.1"/>
    </source>
</evidence>
<dbReference type="OMA" id="RQFTPVE"/>
<feature type="compositionally biased region" description="Low complexity" evidence="1">
    <location>
        <begin position="67"/>
        <end position="91"/>
    </location>
</feature>